<dbReference type="Proteomes" id="UP001174997">
    <property type="component" value="Unassembled WGS sequence"/>
</dbReference>
<feature type="transmembrane region" description="Helical" evidence="1">
    <location>
        <begin position="12"/>
        <end position="35"/>
    </location>
</feature>
<reference evidence="2" key="1">
    <citation type="submission" date="2023-06" db="EMBL/GenBank/DDBJ databases">
        <title>Genome-scale phylogeny and comparative genomics of the fungal order Sordariales.</title>
        <authorList>
            <consortium name="Lawrence Berkeley National Laboratory"/>
            <person name="Hensen N."/>
            <person name="Bonometti L."/>
            <person name="Westerberg I."/>
            <person name="Brannstrom I.O."/>
            <person name="Guillou S."/>
            <person name="Cros-Aarteil S."/>
            <person name="Calhoun S."/>
            <person name="Haridas S."/>
            <person name="Kuo A."/>
            <person name="Mondo S."/>
            <person name="Pangilinan J."/>
            <person name="Riley R."/>
            <person name="Labutti K."/>
            <person name="Andreopoulos B."/>
            <person name="Lipzen A."/>
            <person name="Chen C."/>
            <person name="Yanf M."/>
            <person name="Daum C."/>
            <person name="Ng V."/>
            <person name="Clum A."/>
            <person name="Steindorff A."/>
            <person name="Ohm R."/>
            <person name="Martin F."/>
            <person name="Silar P."/>
            <person name="Natvig D."/>
            <person name="Lalanne C."/>
            <person name="Gautier V."/>
            <person name="Ament-Velasquez S.L."/>
            <person name="Kruys A."/>
            <person name="Hutchinson M.I."/>
            <person name="Powell A.J."/>
            <person name="Barry K."/>
            <person name="Miller A.N."/>
            <person name="Grigoriev I.V."/>
            <person name="Debuchy R."/>
            <person name="Gladieux P."/>
            <person name="Thoren M.H."/>
            <person name="Johannesson H."/>
        </authorList>
    </citation>
    <scope>NUCLEOTIDE SEQUENCE</scope>
    <source>
        <strain evidence="2">CBS 307.81</strain>
    </source>
</reference>
<dbReference type="AlphaFoldDB" id="A0AA40DE14"/>
<evidence type="ECO:0000313" key="2">
    <source>
        <dbReference type="EMBL" id="KAK0673434.1"/>
    </source>
</evidence>
<keyword evidence="3" id="KW-1185">Reference proteome</keyword>
<proteinExistence type="predicted"/>
<accession>A0AA40DE14</accession>
<protein>
    <submittedName>
        <fullName evidence="2">Uncharacterized protein</fullName>
    </submittedName>
</protein>
<feature type="transmembrane region" description="Helical" evidence="1">
    <location>
        <begin position="41"/>
        <end position="61"/>
    </location>
</feature>
<organism evidence="2 3">
    <name type="scientific">Cercophora samala</name>
    <dbReference type="NCBI Taxonomy" id="330535"/>
    <lineage>
        <taxon>Eukaryota</taxon>
        <taxon>Fungi</taxon>
        <taxon>Dikarya</taxon>
        <taxon>Ascomycota</taxon>
        <taxon>Pezizomycotina</taxon>
        <taxon>Sordariomycetes</taxon>
        <taxon>Sordariomycetidae</taxon>
        <taxon>Sordariales</taxon>
        <taxon>Lasiosphaeriaceae</taxon>
        <taxon>Cercophora</taxon>
    </lineage>
</organism>
<dbReference type="EMBL" id="JAULSY010000006">
    <property type="protein sequence ID" value="KAK0673434.1"/>
    <property type="molecule type" value="Genomic_DNA"/>
</dbReference>
<name>A0AA40DE14_9PEZI</name>
<evidence type="ECO:0000313" key="3">
    <source>
        <dbReference type="Proteomes" id="UP001174997"/>
    </source>
</evidence>
<comment type="caution">
    <text evidence="2">The sequence shown here is derived from an EMBL/GenBank/DDBJ whole genome shotgun (WGS) entry which is preliminary data.</text>
</comment>
<sequence>MSWGVCLKGRRGGIFRAGFLFFLRLPPFSGCYLVYWNTPPFFCYLTYISCFTMGGFCVGGMDRWDC</sequence>
<keyword evidence="1" id="KW-0812">Transmembrane</keyword>
<keyword evidence="1" id="KW-0472">Membrane</keyword>
<keyword evidence="1" id="KW-1133">Transmembrane helix</keyword>
<gene>
    <name evidence="2" type="ORF">QBC41DRAFT_311505</name>
</gene>
<evidence type="ECO:0000256" key="1">
    <source>
        <dbReference type="SAM" id="Phobius"/>
    </source>
</evidence>